<dbReference type="GO" id="GO:0020037">
    <property type="term" value="F:heme binding"/>
    <property type="evidence" value="ECO:0007669"/>
    <property type="project" value="UniProtKB-UniRule"/>
</dbReference>
<keyword evidence="1 4" id="KW-0349">Heme</keyword>
<evidence type="ECO:0000313" key="6">
    <source>
        <dbReference type="EMBL" id="KAB7500081.1"/>
    </source>
</evidence>
<evidence type="ECO:0000313" key="7">
    <source>
        <dbReference type="Proteomes" id="UP000326759"/>
    </source>
</evidence>
<dbReference type="PROSITE" id="PS50255">
    <property type="entry name" value="CYTOCHROME_B5_2"/>
    <property type="match status" value="1"/>
</dbReference>
<dbReference type="PRINTS" id="PR00363">
    <property type="entry name" value="CYTOCHROMEB5"/>
</dbReference>
<sequence length="315" mass="36400">MVPKSEEGLVVTSGIRKFPTNRNSILKNPEYWLDGKREVDEVFPYWRIHNKLYDLTDFISKHPGGAFWIKETRGTDITESFESSHFGTSHEKILQKYYVKDINRLRNSPFTFHEDGFYKTLKRKVTPILKSVGTGPSLSMILIQDSLFAGFLLFSVMAAMKASFLYAVIAGSILSLMANAAHNFFHQKDNWHMFLFDFTLSSSRDWRISHVLSHHNFPNTIIDFEVSCLEPHLEFFPKKNKSWFHRYATIFTGSILYSIGFYLVFIYRIILYQTGKTKFVKENALPFLHLLIMAAIGGSFLQAHSRVSCLSVTCF</sequence>
<feature type="transmembrane region" description="Helical" evidence="4">
    <location>
        <begin position="283"/>
        <end position="301"/>
    </location>
</feature>
<comment type="caution">
    <text evidence="4">Lacks conserved residue(s) required for the propagation of feature annotation.</text>
</comment>
<reference evidence="6 7" key="1">
    <citation type="journal article" date="2019" name="PLoS Biol.">
        <title>Sex chromosomes control vertical transmission of feminizing Wolbachia symbionts in an isopod.</title>
        <authorList>
            <person name="Becking T."/>
            <person name="Chebbi M.A."/>
            <person name="Giraud I."/>
            <person name="Moumen B."/>
            <person name="Laverre T."/>
            <person name="Caubet Y."/>
            <person name="Peccoud J."/>
            <person name="Gilbert C."/>
            <person name="Cordaux R."/>
        </authorList>
    </citation>
    <scope>NUCLEOTIDE SEQUENCE [LARGE SCALE GENOMIC DNA]</scope>
    <source>
        <strain evidence="6">ANa2</strain>
        <tissue evidence="6">Whole body excluding digestive tract and cuticle</tissue>
    </source>
</reference>
<dbReference type="InterPro" id="IPR018506">
    <property type="entry name" value="Cyt_B5_heme-BS"/>
</dbReference>
<dbReference type="InterPro" id="IPR001199">
    <property type="entry name" value="Cyt_B5-like_heme/steroid-bd"/>
</dbReference>
<comment type="caution">
    <text evidence="6">The sequence shown here is derived from an EMBL/GenBank/DDBJ whole genome shotgun (WGS) entry which is preliminary data.</text>
</comment>
<dbReference type="GO" id="GO:0046872">
    <property type="term" value="F:metal ion binding"/>
    <property type="evidence" value="ECO:0007669"/>
    <property type="project" value="UniProtKB-UniRule"/>
</dbReference>
<dbReference type="Gene3D" id="3.10.120.10">
    <property type="entry name" value="Cytochrome b5-like heme/steroid binding domain"/>
    <property type="match status" value="1"/>
</dbReference>
<dbReference type="InterPro" id="IPR036400">
    <property type="entry name" value="Cyt_B5-like_heme/steroid_sf"/>
</dbReference>
<evidence type="ECO:0000256" key="1">
    <source>
        <dbReference type="ARBA" id="ARBA00022617"/>
    </source>
</evidence>
<proteinExistence type="inferred from homology"/>
<feature type="transmembrane region" description="Helical" evidence="4">
    <location>
        <begin position="164"/>
        <end position="185"/>
    </location>
</feature>
<dbReference type="AlphaFoldDB" id="A0A5N5T0R7"/>
<evidence type="ECO:0000259" key="5">
    <source>
        <dbReference type="PROSITE" id="PS50255"/>
    </source>
</evidence>
<accession>A0A5N5T0R7</accession>
<keyword evidence="4" id="KW-0812">Transmembrane</keyword>
<dbReference type="PROSITE" id="PS00191">
    <property type="entry name" value="CYTOCHROME_B5_1"/>
    <property type="match status" value="1"/>
</dbReference>
<dbReference type="PANTHER" id="PTHR16740:SF1">
    <property type="entry name" value="CYTOCHROME B5-RELATED PROTEIN-RELATED"/>
    <property type="match status" value="1"/>
</dbReference>
<evidence type="ECO:0000256" key="4">
    <source>
        <dbReference type="RuleBase" id="RU362121"/>
    </source>
</evidence>
<feature type="domain" description="Cytochrome b5 heme-binding" evidence="5">
    <location>
        <begin position="48"/>
        <end position="103"/>
    </location>
</feature>
<keyword evidence="3 4" id="KW-0408">Iron</keyword>
<dbReference type="SUPFAM" id="SSF55856">
    <property type="entry name" value="Cytochrome b5-like heme/steroid binding domain"/>
    <property type="match status" value="1"/>
</dbReference>
<dbReference type="SMART" id="SM01117">
    <property type="entry name" value="Cyt-b5"/>
    <property type="match status" value="1"/>
</dbReference>
<dbReference type="EMBL" id="SEYY01015287">
    <property type="protein sequence ID" value="KAB7500081.1"/>
    <property type="molecule type" value="Genomic_DNA"/>
</dbReference>
<dbReference type="Proteomes" id="UP000326759">
    <property type="component" value="Unassembled WGS sequence"/>
</dbReference>
<protein>
    <submittedName>
        <fullName evidence="6">Cytochrome b5-related protein</fullName>
    </submittedName>
</protein>
<feature type="transmembrane region" description="Helical" evidence="4">
    <location>
        <begin position="138"/>
        <end position="158"/>
    </location>
</feature>
<dbReference type="PANTHER" id="PTHR16740">
    <property type="entry name" value="CYTOCHROME B5-RELATED PROTEIN-RELATED"/>
    <property type="match status" value="1"/>
</dbReference>
<dbReference type="OrthoDB" id="260519at2759"/>
<evidence type="ECO:0000256" key="2">
    <source>
        <dbReference type="ARBA" id="ARBA00022723"/>
    </source>
</evidence>
<keyword evidence="4" id="KW-1133">Transmembrane helix</keyword>
<dbReference type="InterPro" id="IPR053100">
    <property type="entry name" value="Cytochrome_b5-related"/>
</dbReference>
<gene>
    <name evidence="6" type="primary">Cyt-b5-r_3</name>
    <name evidence="6" type="ORF">Anas_00796</name>
</gene>
<dbReference type="Pfam" id="PF00173">
    <property type="entry name" value="Cyt-b5"/>
    <property type="match status" value="1"/>
</dbReference>
<name>A0A5N5T0R7_9CRUS</name>
<keyword evidence="4" id="KW-0472">Membrane</keyword>
<keyword evidence="2 4" id="KW-0479">Metal-binding</keyword>
<comment type="similarity">
    <text evidence="4">Belongs to the cytochrome b5 family.</text>
</comment>
<feature type="transmembrane region" description="Helical" evidence="4">
    <location>
        <begin position="247"/>
        <end position="271"/>
    </location>
</feature>
<keyword evidence="7" id="KW-1185">Reference proteome</keyword>
<organism evidence="6 7">
    <name type="scientific">Armadillidium nasatum</name>
    <dbReference type="NCBI Taxonomy" id="96803"/>
    <lineage>
        <taxon>Eukaryota</taxon>
        <taxon>Metazoa</taxon>
        <taxon>Ecdysozoa</taxon>
        <taxon>Arthropoda</taxon>
        <taxon>Crustacea</taxon>
        <taxon>Multicrustacea</taxon>
        <taxon>Malacostraca</taxon>
        <taxon>Eumalacostraca</taxon>
        <taxon>Peracarida</taxon>
        <taxon>Isopoda</taxon>
        <taxon>Oniscidea</taxon>
        <taxon>Crinocheta</taxon>
        <taxon>Armadillidiidae</taxon>
        <taxon>Armadillidium</taxon>
    </lineage>
</organism>
<evidence type="ECO:0000256" key="3">
    <source>
        <dbReference type="ARBA" id="ARBA00023004"/>
    </source>
</evidence>